<evidence type="ECO:0000256" key="1">
    <source>
        <dbReference type="SAM" id="MobiDB-lite"/>
    </source>
</evidence>
<accession>A0A2S7MV84</accession>
<gene>
    <name evidence="2" type="ORF">CYL18_18595</name>
</gene>
<sequence length="59" mass="6532">MPTLVPCKWYEGWGNGGRKVGEARQSPPYAHAKGMKDGTRVGKRREKPGNAHPMPMQVV</sequence>
<dbReference type="AlphaFoldDB" id="A0A2S7MV84"/>
<name>A0A2S7MV84_9BACI</name>
<feature type="region of interest" description="Disordered" evidence="1">
    <location>
        <begin position="15"/>
        <end position="59"/>
    </location>
</feature>
<organism evidence="2 3">
    <name type="scientific">Pradoshia eiseniae</name>
    <dbReference type="NCBI Taxonomy" id="2064768"/>
    <lineage>
        <taxon>Bacteria</taxon>
        <taxon>Bacillati</taxon>
        <taxon>Bacillota</taxon>
        <taxon>Bacilli</taxon>
        <taxon>Bacillales</taxon>
        <taxon>Bacillaceae</taxon>
        <taxon>Pradoshia</taxon>
    </lineage>
</organism>
<protein>
    <submittedName>
        <fullName evidence="2">Uncharacterized protein</fullName>
    </submittedName>
</protein>
<dbReference type="Proteomes" id="UP000239663">
    <property type="component" value="Unassembled WGS sequence"/>
</dbReference>
<comment type="caution">
    <text evidence="2">The sequence shown here is derived from an EMBL/GenBank/DDBJ whole genome shotgun (WGS) entry which is preliminary data.</text>
</comment>
<keyword evidence="3" id="KW-1185">Reference proteome</keyword>
<proteinExistence type="predicted"/>
<evidence type="ECO:0000313" key="3">
    <source>
        <dbReference type="Proteomes" id="UP000239663"/>
    </source>
</evidence>
<evidence type="ECO:0000313" key="2">
    <source>
        <dbReference type="EMBL" id="PQD93702.1"/>
    </source>
</evidence>
<reference evidence="2 3" key="1">
    <citation type="submission" date="2017-12" db="EMBL/GenBank/DDBJ databases">
        <title>Taxonomic description and draft genome of Pradoshia cofamensis Gen. nov., sp. nov., a thermotolerant bacillale isolated from anterior gut of earthworm Eisenia fetida.</title>
        <authorList>
            <person name="Saha T."/>
            <person name="Chakraborty R."/>
        </authorList>
    </citation>
    <scope>NUCLEOTIDE SEQUENCE [LARGE SCALE GENOMIC DNA]</scope>
    <source>
        <strain evidence="2 3">EAG3</strain>
    </source>
</reference>
<dbReference type="EMBL" id="PKOZ01000027">
    <property type="protein sequence ID" value="PQD93702.1"/>
    <property type="molecule type" value="Genomic_DNA"/>
</dbReference>